<feature type="compositionally biased region" description="Basic and acidic residues" evidence="1">
    <location>
        <begin position="11"/>
        <end position="20"/>
    </location>
</feature>
<feature type="compositionally biased region" description="Basic and acidic residues" evidence="1">
    <location>
        <begin position="244"/>
        <end position="253"/>
    </location>
</feature>
<sequence>MGGAGRMADLQIDRQEEHQREHRRGKQHDGGAAPGDRTLAQQLQRQERVRQRALAAQQQPAQQQRGAGHRDAGQRNPGEAVPGQRQPQQRQRGAGREQQHAGRVVPLPGLHMALAARQPQHPPRRQRGQRQIGGEQPAPAPATDDQPAEHRAGDAGEHEHHAEPGLEARTLAWRHDLADQRLAHHHQPAAAQALQHARADQPPHAAGRGARQRAQREQRQRGEQRVAAAVAVAQPTVQRRHDGRRQQVTDRDPGAVAQIAEFARDRRSRRRQQRLVDRGEEDRQHHRGEQAHERRQRNTVFGSFGTGLHRRRGAPGRLEGLRQARRGSGAKA</sequence>
<feature type="compositionally biased region" description="Basic and acidic residues" evidence="1">
    <location>
        <begin position="147"/>
        <end position="166"/>
    </location>
</feature>
<reference evidence="2" key="1">
    <citation type="submission" date="2016-10" db="EMBL/GenBank/DDBJ databases">
        <title>Sequence of Gallionella enrichment culture.</title>
        <authorList>
            <person name="Poehlein A."/>
            <person name="Muehling M."/>
            <person name="Daniel R."/>
        </authorList>
    </citation>
    <scope>NUCLEOTIDE SEQUENCE</scope>
</reference>
<name>A0A1J5Q105_9ZZZZ</name>
<comment type="caution">
    <text evidence="2">The sequence shown here is derived from an EMBL/GenBank/DDBJ whole genome shotgun (WGS) entry which is preliminary data.</text>
</comment>
<evidence type="ECO:0000313" key="2">
    <source>
        <dbReference type="EMBL" id="OIQ69549.1"/>
    </source>
</evidence>
<protein>
    <submittedName>
        <fullName evidence="2">Uncharacterized protein</fullName>
    </submittedName>
</protein>
<feature type="compositionally biased region" description="Basic and acidic residues" evidence="1">
    <location>
        <begin position="214"/>
        <end position="224"/>
    </location>
</feature>
<accession>A0A1J5Q105</accession>
<feature type="compositionally biased region" description="Low complexity" evidence="1">
    <location>
        <begin position="225"/>
        <end position="237"/>
    </location>
</feature>
<gene>
    <name evidence="2" type="ORF">GALL_488470</name>
</gene>
<organism evidence="2">
    <name type="scientific">mine drainage metagenome</name>
    <dbReference type="NCBI Taxonomy" id="410659"/>
    <lineage>
        <taxon>unclassified sequences</taxon>
        <taxon>metagenomes</taxon>
        <taxon>ecological metagenomes</taxon>
    </lineage>
</organism>
<evidence type="ECO:0000256" key="1">
    <source>
        <dbReference type="SAM" id="MobiDB-lite"/>
    </source>
</evidence>
<dbReference type="EMBL" id="MLJW01004663">
    <property type="protein sequence ID" value="OIQ69549.1"/>
    <property type="molecule type" value="Genomic_DNA"/>
</dbReference>
<feature type="region of interest" description="Disordered" evidence="1">
    <location>
        <begin position="1"/>
        <end position="332"/>
    </location>
</feature>
<dbReference type="AlphaFoldDB" id="A0A1J5Q105"/>
<feature type="compositionally biased region" description="Low complexity" evidence="1">
    <location>
        <begin position="52"/>
        <end position="65"/>
    </location>
</feature>
<feature type="compositionally biased region" description="Basic and acidic residues" evidence="1">
    <location>
        <begin position="274"/>
        <end position="293"/>
    </location>
</feature>
<proteinExistence type="predicted"/>
<feature type="compositionally biased region" description="Low complexity" evidence="1">
    <location>
        <begin position="82"/>
        <end position="92"/>
    </location>
</feature>
<feature type="compositionally biased region" description="Basic and acidic residues" evidence="1">
    <location>
        <begin position="173"/>
        <end position="182"/>
    </location>
</feature>
<feature type="compositionally biased region" description="Low complexity" evidence="1">
    <location>
        <begin position="129"/>
        <end position="145"/>
    </location>
</feature>